<keyword evidence="4" id="KW-0539">Nucleus</keyword>
<feature type="domain" description="Replication protein A C-terminal" evidence="7">
    <location>
        <begin position="142"/>
        <end position="230"/>
    </location>
</feature>
<dbReference type="InterPro" id="IPR040260">
    <property type="entry name" value="RFA2-like"/>
</dbReference>
<dbReference type="SUPFAM" id="SSF50249">
    <property type="entry name" value="Nucleic acid-binding proteins"/>
    <property type="match status" value="1"/>
</dbReference>
<dbReference type="CDD" id="cd04478">
    <property type="entry name" value="RPA2_DBD_D"/>
    <property type="match status" value="1"/>
</dbReference>
<dbReference type="OrthoDB" id="25571at2759"/>
<keyword evidence="9" id="KW-1185">Reference proteome</keyword>
<dbReference type="PANTHER" id="PTHR13989:SF16">
    <property type="entry name" value="REPLICATION PROTEIN A2"/>
    <property type="match status" value="1"/>
</dbReference>
<comment type="subcellular location">
    <subcellularLocation>
        <location evidence="1">Nucleus</location>
    </subcellularLocation>
</comment>
<dbReference type="GO" id="GO:0006260">
    <property type="term" value="P:DNA replication"/>
    <property type="evidence" value="ECO:0007669"/>
    <property type="project" value="UniProtKB-KW"/>
</dbReference>
<dbReference type="PIRSF" id="PIRSF036949">
    <property type="entry name" value="RPA32"/>
    <property type="match status" value="1"/>
</dbReference>
<dbReference type="InterPro" id="IPR012340">
    <property type="entry name" value="NA-bd_OB-fold"/>
</dbReference>
<dbReference type="GO" id="GO:0000724">
    <property type="term" value="P:double-strand break repair via homologous recombination"/>
    <property type="evidence" value="ECO:0007669"/>
    <property type="project" value="TreeGrafter"/>
</dbReference>
<proteinExistence type="predicted"/>
<dbReference type="Pfam" id="PF08784">
    <property type="entry name" value="RPA_C"/>
    <property type="match status" value="1"/>
</dbReference>
<dbReference type="Gene3D" id="2.40.50.140">
    <property type="entry name" value="Nucleic acid-binding proteins"/>
    <property type="match status" value="1"/>
</dbReference>
<feature type="region of interest" description="Disordered" evidence="5">
    <location>
        <begin position="149"/>
        <end position="176"/>
    </location>
</feature>
<dbReference type="PANTHER" id="PTHR13989">
    <property type="entry name" value="REPLICATION PROTEIN A-RELATED"/>
    <property type="match status" value="1"/>
</dbReference>
<dbReference type="GO" id="GO:0000781">
    <property type="term" value="C:chromosome, telomeric region"/>
    <property type="evidence" value="ECO:0007669"/>
    <property type="project" value="TreeGrafter"/>
</dbReference>
<dbReference type="InterPro" id="IPR014646">
    <property type="entry name" value="Rfa2/RPA32"/>
</dbReference>
<feature type="domain" description="OB" evidence="6">
    <location>
        <begin position="48"/>
        <end position="123"/>
    </location>
</feature>
<evidence type="ECO:0000256" key="5">
    <source>
        <dbReference type="SAM" id="MobiDB-lite"/>
    </source>
</evidence>
<dbReference type="Pfam" id="PF01336">
    <property type="entry name" value="tRNA_anti-codon"/>
    <property type="match status" value="1"/>
</dbReference>
<evidence type="ECO:0000259" key="6">
    <source>
        <dbReference type="Pfam" id="PF01336"/>
    </source>
</evidence>
<sequence length="238" mass="26047">MGSQGSPGGERRAASQSLRPLTIKQIFSAEQAHTDAELYIDGVEVTQVTVVAQVISIQTQTTNSVYYLDDGTGRMEARLWADSSTEDDGIDNRGVKEQTNVRVTGALKSFSGKRYINATNIRPSTDPHELYFHMMEVMYVTLVHQRGPPPRAGETISKVSASASTSTNGNYSAYTTPTTTTAASDKYPDVGPLARRIVEFILTQPTRPEGTHVAAIARHVKVDAAAIRRVPFILFRLF</sequence>
<gene>
    <name evidence="8" type="ORF">EW145_g5715</name>
</gene>
<organism evidence="8 9">
    <name type="scientific">Phellinidium pouzarii</name>
    <dbReference type="NCBI Taxonomy" id="167371"/>
    <lineage>
        <taxon>Eukaryota</taxon>
        <taxon>Fungi</taxon>
        <taxon>Dikarya</taxon>
        <taxon>Basidiomycota</taxon>
        <taxon>Agaricomycotina</taxon>
        <taxon>Agaricomycetes</taxon>
        <taxon>Hymenochaetales</taxon>
        <taxon>Hymenochaetaceae</taxon>
        <taxon>Phellinidium</taxon>
    </lineage>
</organism>
<evidence type="ECO:0000259" key="7">
    <source>
        <dbReference type="Pfam" id="PF08784"/>
    </source>
</evidence>
<evidence type="ECO:0000313" key="9">
    <source>
        <dbReference type="Proteomes" id="UP000308199"/>
    </source>
</evidence>
<comment type="caution">
    <text evidence="8">The sequence shown here is derived from an EMBL/GenBank/DDBJ whole genome shotgun (WGS) entry which is preliminary data.</text>
</comment>
<dbReference type="GO" id="GO:0005662">
    <property type="term" value="C:DNA replication factor A complex"/>
    <property type="evidence" value="ECO:0007669"/>
    <property type="project" value="TreeGrafter"/>
</dbReference>
<evidence type="ECO:0008006" key="10">
    <source>
        <dbReference type="Google" id="ProtNLM"/>
    </source>
</evidence>
<name>A0A4V3XC19_9AGAM</name>
<dbReference type="Proteomes" id="UP000308199">
    <property type="component" value="Unassembled WGS sequence"/>
</dbReference>
<protein>
    <recommendedName>
        <fullName evidence="10">OB domain-containing protein</fullName>
    </recommendedName>
</protein>
<evidence type="ECO:0000256" key="4">
    <source>
        <dbReference type="ARBA" id="ARBA00023242"/>
    </source>
</evidence>
<keyword evidence="2" id="KW-0235">DNA replication</keyword>
<dbReference type="GO" id="GO:0006289">
    <property type="term" value="P:nucleotide-excision repair"/>
    <property type="evidence" value="ECO:0007669"/>
    <property type="project" value="TreeGrafter"/>
</dbReference>
<dbReference type="EMBL" id="SGPK01000368">
    <property type="protein sequence ID" value="THH04183.1"/>
    <property type="molecule type" value="Genomic_DNA"/>
</dbReference>
<keyword evidence="3" id="KW-0238">DNA-binding</keyword>
<dbReference type="InterPro" id="IPR014892">
    <property type="entry name" value="RPA_C"/>
</dbReference>
<dbReference type="GO" id="GO:0035861">
    <property type="term" value="C:site of double-strand break"/>
    <property type="evidence" value="ECO:0007669"/>
    <property type="project" value="TreeGrafter"/>
</dbReference>
<reference evidence="8 9" key="1">
    <citation type="submission" date="2019-02" db="EMBL/GenBank/DDBJ databases">
        <title>Genome sequencing of the rare red list fungi Phellinidium pouzarii.</title>
        <authorList>
            <person name="Buettner E."/>
            <person name="Kellner H."/>
        </authorList>
    </citation>
    <scope>NUCLEOTIDE SEQUENCE [LARGE SCALE GENOMIC DNA]</scope>
    <source>
        <strain evidence="8 9">DSM 108285</strain>
    </source>
</reference>
<feature type="compositionally biased region" description="Polar residues" evidence="5">
    <location>
        <begin position="157"/>
        <end position="174"/>
    </location>
</feature>
<evidence type="ECO:0000313" key="8">
    <source>
        <dbReference type="EMBL" id="THH04183.1"/>
    </source>
</evidence>
<accession>A0A4V3XC19</accession>
<evidence type="ECO:0000256" key="3">
    <source>
        <dbReference type="ARBA" id="ARBA00023125"/>
    </source>
</evidence>
<dbReference type="GO" id="GO:0003697">
    <property type="term" value="F:single-stranded DNA binding"/>
    <property type="evidence" value="ECO:0007669"/>
    <property type="project" value="TreeGrafter"/>
</dbReference>
<dbReference type="InterPro" id="IPR004365">
    <property type="entry name" value="NA-bd_OB_tRNA"/>
</dbReference>
<evidence type="ECO:0000256" key="1">
    <source>
        <dbReference type="ARBA" id="ARBA00004123"/>
    </source>
</evidence>
<dbReference type="AlphaFoldDB" id="A0A4V3XC19"/>
<evidence type="ECO:0000256" key="2">
    <source>
        <dbReference type="ARBA" id="ARBA00022705"/>
    </source>
</evidence>